<dbReference type="Pfam" id="PF14306">
    <property type="entry name" value="PUA_2"/>
    <property type="match status" value="1"/>
</dbReference>
<proteinExistence type="inferred from homology"/>
<dbReference type="NCBIfam" id="TIGR00339">
    <property type="entry name" value="sopT"/>
    <property type="match status" value="1"/>
</dbReference>
<evidence type="ECO:0000256" key="5">
    <source>
        <dbReference type="ARBA" id="ARBA00022695"/>
    </source>
</evidence>
<dbReference type="InterPro" id="IPR059117">
    <property type="entry name" value="APS_kinase_dom"/>
</dbReference>
<sequence>MANTPHGGVLKDLFARDLPRQAELRDEAEKYPAIVLSDRHLCDLELILNGGFSPLEGFMTEKDYNGVVENNRLADGALFSMPITLDVSQKQIDDLGIKTGAKLTLRDSRDDHNVAILTVEDVYRPDKVKEAKEVFGSDDDTHPGTKHLFSVAKEFYVGGKLEAVARLEHYDFLDLRFTPAELRSHFNKLGWQKVVAFQTRNPMHRAHRELTVRAARSQQANVLIHPVVGMTKPGDIDHFTRVRVYKALLPRYPNGMAALALLPLAMRMGGPREALWHAVIRKNHGATHFIVGRDHAGPGKNKNGKDHYGPYDAQKLVQQYQEELGIKMVEFQEMIYIPDKEEYMPANEIPEGTRTMNISGTELRNRLRTGKEIPEWFSYPEVVKVLREQNPLPREKGFTVFLTGYQNSGKDQVARALQTTLNQGGGRPVSMLLGETVRSELSPELGFSRQDRDLNISRIAFVASELTKAGAAVIAAPIAPFDQARTQARELIEKSGPFFLVHVATPLEYAEKTDRRGIYKRARAGEIKGFTGVDDPYEVPSKPDLTVDLQTQNVRSIVHEIILLLESRGLLDQV</sequence>
<comment type="similarity">
    <text evidence="9">In the N-terminal section; belongs to the sulfate adenylyltransferase family.</text>
</comment>
<feature type="domain" description="Sulphate adenylyltransferase catalytic" evidence="11">
    <location>
        <begin position="175"/>
        <end position="388"/>
    </location>
</feature>
<feature type="binding site" evidence="9">
    <location>
        <position position="200"/>
    </location>
    <ligand>
        <name>sulfate</name>
        <dbReference type="ChEBI" id="CHEBI:16189"/>
    </ligand>
</feature>
<name>A0A7D5V2M4_9HYPO</name>
<dbReference type="GO" id="GO:0010134">
    <property type="term" value="P:sulfate assimilation via adenylyl sulfate reduction"/>
    <property type="evidence" value="ECO:0007669"/>
    <property type="project" value="TreeGrafter"/>
</dbReference>
<feature type="active site" evidence="9">
    <location>
        <position position="200"/>
    </location>
</feature>
<feature type="active site" evidence="9">
    <location>
        <position position="201"/>
    </location>
</feature>
<comment type="function">
    <text evidence="9">Catalyzes the first intracellular reaction of sulfate assimilation, forming adenosine-5'-phosphosulfate (APS) from inorganic sulfate and ATP. Plays an important role in sulfate activation as a component of the biosynthesis pathway of sulfur-containing amino acids.</text>
</comment>
<gene>
    <name evidence="9 13" type="primary">MET3</name>
    <name evidence="13" type="ORF">G6M90_00g089530</name>
</gene>
<feature type="region of interest" description="Allosteric regulation domain; adenylyl-sulfate kinase-like" evidence="9">
    <location>
        <begin position="396"/>
        <end position="574"/>
    </location>
</feature>
<dbReference type="GO" id="GO:0005737">
    <property type="term" value="C:cytoplasm"/>
    <property type="evidence" value="ECO:0007669"/>
    <property type="project" value="UniProtKB-SubCell"/>
</dbReference>
<dbReference type="SUPFAM" id="SSF88697">
    <property type="entry name" value="PUA domain-like"/>
    <property type="match status" value="1"/>
</dbReference>
<dbReference type="GO" id="GO:0019344">
    <property type="term" value="P:cysteine biosynthetic process"/>
    <property type="evidence" value="ECO:0007669"/>
    <property type="project" value="UniProtKB-KW"/>
</dbReference>
<evidence type="ECO:0000313" key="13">
    <source>
        <dbReference type="EMBL" id="QLI72553.1"/>
    </source>
</evidence>
<dbReference type="EC" id="2.7.7.4" evidence="9"/>
<keyword evidence="4 9" id="KW-0808">Transferase</keyword>
<comment type="subunit">
    <text evidence="8 9">Homohexamer. Dimer of trimers.</text>
</comment>
<evidence type="ECO:0000256" key="7">
    <source>
        <dbReference type="ARBA" id="ARBA00022840"/>
    </source>
</evidence>
<dbReference type="Gene3D" id="3.40.50.300">
    <property type="entry name" value="P-loop containing nucleotide triphosphate hydrolases"/>
    <property type="match status" value="1"/>
</dbReference>
<evidence type="ECO:0000256" key="3">
    <source>
        <dbReference type="ARBA" id="ARBA00022533"/>
    </source>
</evidence>
<dbReference type="EMBL" id="CP058936">
    <property type="protein sequence ID" value="QLI72553.1"/>
    <property type="molecule type" value="Genomic_DNA"/>
</dbReference>
<dbReference type="OrthoDB" id="468at2759"/>
<dbReference type="Gene3D" id="3.10.400.10">
    <property type="entry name" value="Sulfate adenylyltransferase"/>
    <property type="match status" value="1"/>
</dbReference>
<dbReference type="UniPathway" id="UPA00097"/>
<dbReference type="PANTHER" id="PTHR42700:SF1">
    <property type="entry name" value="SULFATE ADENYLYLTRANSFERASE"/>
    <property type="match status" value="1"/>
</dbReference>
<dbReference type="Pfam" id="PF01747">
    <property type="entry name" value="ATP-sulfurylase"/>
    <property type="match status" value="1"/>
</dbReference>
<dbReference type="GO" id="GO:0009086">
    <property type="term" value="P:methionine biosynthetic process"/>
    <property type="evidence" value="ECO:0007669"/>
    <property type="project" value="UniProtKB-KW"/>
</dbReference>
<dbReference type="Pfam" id="PF01583">
    <property type="entry name" value="APS_kinase"/>
    <property type="match status" value="1"/>
</dbReference>
<feature type="binding site" evidence="9">
    <location>
        <position position="296"/>
    </location>
    <ligand>
        <name>sulfate</name>
        <dbReference type="ChEBI" id="CHEBI:16189"/>
    </ligand>
</feature>
<comment type="subcellular location">
    <subcellularLocation>
        <location evidence="9">Cytoplasm</location>
    </subcellularLocation>
</comment>
<dbReference type="NCBIfam" id="NF004040">
    <property type="entry name" value="PRK05537.1"/>
    <property type="match status" value="1"/>
</dbReference>
<dbReference type="GO" id="GO:0070814">
    <property type="term" value="P:hydrogen sulfide biosynthetic process"/>
    <property type="evidence" value="ECO:0007669"/>
    <property type="project" value="UniProtKB-UniRule"/>
</dbReference>
<evidence type="ECO:0000259" key="12">
    <source>
        <dbReference type="Pfam" id="PF14306"/>
    </source>
</evidence>
<dbReference type="GeneID" id="26245478"/>
<keyword evidence="7 9" id="KW-0067">ATP-binding</keyword>
<comment type="catalytic activity">
    <reaction evidence="1">
        <text>adenosine 5'-phosphosulfate + ATP = 3'-phosphoadenylyl sulfate + ADP + H(+)</text>
        <dbReference type="Rhea" id="RHEA:24152"/>
        <dbReference type="ChEBI" id="CHEBI:15378"/>
        <dbReference type="ChEBI" id="CHEBI:30616"/>
        <dbReference type="ChEBI" id="CHEBI:58243"/>
        <dbReference type="ChEBI" id="CHEBI:58339"/>
        <dbReference type="ChEBI" id="CHEBI:456216"/>
        <dbReference type="EC" id="2.7.1.25"/>
    </reaction>
</comment>
<comment type="similarity">
    <text evidence="9">In the C-terminal section; belongs to the APS kinase family.</text>
</comment>
<dbReference type="InterPro" id="IPR025980">
    <property type="entry name" value="ATP-Sase_PUA-like_dom"/>
</dbReference>
<comment type="activity regulation">
    <text evidence="9">Allosterically inhibited by 3'-phosphoadenosine 5'-phosphosulfate (PAPS).</text>
</comment>
<dbReference type="InterPro" id="IPR050512">
    <property type="entry name" value="Sulf_AdTrans/APS_kinase"/>
</dbReference>
<feature type="active site" evidence="9">
    <location>
        <position position="199"/>
    </location>
</feature>
<evidence type="ECO:0000256" key="1">
    <source>
        <dbReference type="ARBA" id="ARBA00001823"/>
    </source>
</evidence>
<evidence type="ECO:0000256" key="2">
    <source>
        <dbReference type="ARBA" id="ARBA00022490"/>
    </source>
</evidence>
<dbReference type="KEGG" id="mbrn:26245478"/>
<dbReference type="Gene3D" id="3.40.50.620">
    <property type="entry name" value="HUPs"/>
    <property type="match status" value="1"/>
</dbReference>
<dbReference type="SUPFAM" id="SSF52540">
    <property type="entry name" value="P-loop containing nucleoside triphosphate hydrolases"/>
    <property type="match status" value="1"/>
</dbReference>
<dbReference type="GO" id="GO:0005524">
    <property type="term" value="F:ATP binding"/>
    <property type="evidence" value="ECO:0007669"/>
    <property type="project" value="UniProtKB-KW"/>
</dbReference>
<protein>
    <recommendedName>
        <fullName evidence="9">Sulfate adenylyltransferase</fullName>
        <ecNumber evidence="9">2.7.7.4</ecNumber>
    </recommendedName>
    <alternativeName>
        <fullName evidence="9">ATP-sulfurylase</fullName>
    </alternativeName>
    <alternativeName>
        <fullName evidence="9">Sulfate adenylate transferase</fullName>
        <shortName evidence="9">SAT</shortName>
    </alternativeName>
</protein>
<keyword evidence="9" id="KW-0486">Methionine biosynthesis</keyword>
<keyword evidence="2 9" id="KW-0963">Cytoplasm</keyword>
<dbReference type="SUPFAM" id="SSF52374">
    <property type="entry name" value="Nucleotidylyl transferase"/>
    <property type="match status" value="1"/>
</dbReference>
<feature type="binding site" evidence="9">
    <location>
        <position position="516"/>
    </location>
    <ligand>
        <name>3'-phosphoadenylyl sulfate</name>
        <dbReference type="ChEBI" id="CHEBI:58339"/>
        <note>allosteric inhibitor</note>
    </ligand>
</feature>
<feature type="site" description="Transition state stabilizer" evidence="9">
    <location>
        <position position="207"/>
    </location>
</feature>
<dbReference type="AlphaFoldDB" id="A0A7D5V2M4"/>
<dbReference type="InterPro" id="IPR014729">
    <property type="entry name" value="Rossmann-like_a/b/a_fold"/>
</dbReference>
<evidence type="ECO:0000256" key="4">
    <source>
        <dbReference type="ARBA" id="ARBA00022679"/>
    </source>
</evidence>
<keyword evidence="3 9" id="KW-0021">Allosteric enzyme</keyword>
<evidence type="ECO:0000259" key="11">
    <source>
        <dbReference type="Pfam" id="PF01747"/>
    </source>
</evidence>
<dbReference type="CDD" id="cd02027">
    <property type="entry name" value="APSK"/>
    <property type="match status" value="1"/>
</dbReference>
<feature type="binding site" evidence="9">
    <location>
        <begin position="198"/>
        <end position="201"/>
    </location>
    <ligand>
        <name>ATP</name>
        <dbReference type="ChEBI" id="CHEBI:30616"/>
    </ligand>
</feature>
<feature type="region of interest" description="N-terminal" evidence="9">
    <location>
        <begin position="1"/>
        <end position="170"/>
    </location>
</feature>
<comment type="domain">
    <text evidence="9">The adenylyl-sulfate kinase (APS kinase) is non-functional. It is involved in allosteric regulation by PAPS. PAPS binding induces a large rotational rearrangement of domains lowering the substrate affinity of the enzyme.</text>
</comment>
<dbReference type="UniPathway" id="UPA00140">
    <property type="reaction ID" value="UER00204"/>
</dbReference>
<keyword evidence="6 9" id="KW-0547">Nucleotide-binding</keyword>
<dbReference type="FunFam" id="3.40.50.300:FF:000802">
    <property type="entry name" value="Sulfate adenylyltransferase"/>
    <property type="match status" value="1"/>
</dbReference>
<dbReference type="InterPro" id="IPR002891">
    <property type="entry name" value="APS"/>
</dbReference>
<keyword evidence="9" id="KW-0028">Amino-acid biosynthesis</keyword>
<keyword evidence="14" id="KW-1185">Reference proteome</keyword>
<comment type="catalytic activity">
    <reaction evidence="9">
        <text>sulfate + ATP + H(+) = adenosine 5'-phosphosulfate + diphosphate</text>
        <dbReference type="Rhea" id="RHEA:18133"/>
        <dbReference type="ChEBI" id="CHEBI:15378"/>
        <dbReference type="ChEBI" id="CHEBI:16189"/>
        <dbReference type="ChEBI" id="CHEBI:30616"/>
        <dbReference type="ChEBI" id="CHEBI:33019"/>
        <dbReference type="ChEBI" id="CHEBI:58243"/>
        <dbReference type="EC" id="2.7.7.4"/>
    </reaction>
</comment>
<keyword evidence="9" id="KW-0198">Cysteine biosynthesis</keyword>
<feature type="site" description="Transition state stabilizer" evidence="9">
    <location>
        <position position="204"/>
    </location>
</feature>
<evidence type="ECO:0000256" key="8">
    <source>
        <dbReference type="ARBA" id="ARBA00062002"/>
    </source>
</evidence>
<keyword evidence="5 9" id="KW-0548">Nucleotidyltransferase</keyword>
<dbReference type="FunFam" id="3.40.50.620:FF:000052">
    <property type="entry name" value="Sulfate adenylyltransferase"/>
    <property type="match status" value="1"/>
</dbReference>
<dbReference type="InterPro" id="IPR002650">
    <property type="entry name" value="Sulphate_adenylyltransferase"/>
</dbReference>
<evidence type="ECO:0000259" key="10">
    <source>
        <dbReference type="Pfam" id="PF01583"/>
    </source>
</evidence>
<dbReference type="RefSeq" id="XP_014541615.1">
    <property type="nucleotide sequence ID" value="XM_014686129.1"/>
</dbReference>
<dbReference type="FunFam" id="3.10.400.10:FF:000003">
    <property type="entry name" value="Sulfate adenylyltransferase"/>
    <property type="match status" value="1"/>
</dbReference>
<dbReference type="GO" id="GO:0004781">
    <property type="term" value="F:sulfate adenylyltransferase (ATP) activity"/>
    <property type="evidence" value="ECO:0007669"/>
    <property type="project" value="UniProtKB-UniRule"/>
</dbReference>
<feature type="binding site" evidence="9">
    <location>
        <position position="334"/>
    </location>
    <ligand>
        <name>ATP</name>
        <dbReference type="ChEBI" id="CHEBI:30616"/>
    </ligand>
</feature>
<feature type="domain" description="APS kinase" evidence="10">
    <location>
        <begin position="396"/>
        <end position="548"/>
    </location>
</feature>
<evidence type="ECO:0000313" key="14">
    <source>
        <dbReference type="Proteomes" id="UP000510686"/>
    </source>
</evidence>
<dbReference type="Proteomes" id="UP000510686">
    <property type="component" value="Chromosome 5"/>
</dbReference>
<dbReference type="InterPro" id="IPR015947">
    <property type="entry name" value="PUA-like_sf"/>
</dbReference>
<feature type="binding site" evidence="9">
    <location>
        <position position="198"/>
    </location>
    <ligand>
        <name>sulfate</name>
        <dbReference type="ChEBI" id="CHEBI:16189"/>
    </ligand>
</feature>
<feature type="binding site" evidence="9">
    <location>
        <begin position="435"/>
        <end position="438"/>
    </location>
    <ligand>
        <name>3'-phosphoadenylyl sulfate</name>
        <dbReference type="ChEBI" id="CHEBI:58339"/>
        <note>allosteric inhibitor</note>
    </ligand>
</feature>
<dbReference type="InterPro" id="IPR027417">
    <property type="entry name" value="P-loop_NTPase"/>
</dbReference>
<organism evidence="13 14">
    <name type="scientific">Metarhizium brunneum</name>
    <dbReference type="NCBI Taxonomy" id="500148"/>
    <lineage>
        <taxon>Eukaryota</taxon>
        <taxon>Fungi</taxon>
        <taxon>Dikarya</taxon>
        <taxon>Ascomycota</taxon>
        <taxon>Pezizomycotina</taxon>
        <taxon>Sordariomycetes</taxon>
        <taxon>Hypocreomycetidae</taxon>
        <taxon>Hypocreales</taxon>
        <taxon>Clavicipitaceae</taxon>
        <taxon>Metarhizium</taxon>
    </lineage>
</organism>
<comment type="pathway">
    <text evidence="9">Sulfur metabolism; hydrogen sulfide biosynthesis; sulfite from sulfate: step 1/3.</text>
</comment>
<evidence type="ECO:0000256" key="9">
    <source>
        <dbReference type="HAMAP-Rule" id="MF_03106"/>
    </source>
</evidence>
<dbReference type="InterPro" id="IPR024951">
    <property type="entry name" value="Sulfurylase_cat_dom"/>
</dbReference>
<accession>A0A7D5V2M4</accession>
<dbReference type="GO" id="GO:0019379">
    <property type="term" value="P:sulfate assimilation, phosphoadenylyl sulfate reduction by phosphoadenylyl-sulfate reductase (thioredoxin)"/>
    <property type="evidence" value="ECO:0007669"/>
    <property type="project" value="TreeGrafter"/>
</dbReference>
<feature type="site" description="Induces change in substrate recognition on ATP binding" evidence="9">
    <location>
        <position position="331"/>
    </location>
</feature>
<dbReference type="InterPro" id="IPR027535">
    <property type="entry name" value="Sulf_adenylyltr_euk"/>
</dbReference>
<feature type="domain" description="ATP-sulfurylase PUA-like" evidence="12">
    <location>
        <begin position="4"/>
        <end position="165"/>
    </location>
</feature>
<dbReference type="GO" id="GO:0004020">
    <property type="term" value="F:adenylylsulfate kinase activity"/>
    <property type="evidence" value="ECO:0007669"/>
    <property type="project" value="UniProtKB-EC"/>
</dbReference>
<dbReference type="NCBIfam" id="TIGR00455">
    <property type="entry name" value="apsK"/>
    <property type="match status" value="1"/>
</dbReference>
<feature type="binding site" evidence="9">
    <location>
        <begin position="292"/>
        <end position="295"/>
    </location>
    <ligand>
        <name>ATP</name>
        <dbReference type="ChEBI" id="CHEBI:30616"/>
    </ligand>
</feature>
<dbReference type="CDD" id="cd00517">
    <property type="entry name" value="ATPS"/>
    <property type="match status" value="1"/>
</dbReference>
<evidence type="ECO:0000256" key="6">
    <source>
        <dbReference type="ARBA" id="ARBA00022741"/>
    </source>
</evidence>
<reference evidence="13 14" key="1">
    <citation type="submission" date="2020-07" db="EMBL/GenBank/DDBJ databases">
        <title>Telomere length de novo assembly of all 7 chromosomes of the fungus, Metarhizium brunneum, using a novel assembly pipeline.</title>
        <authorList>
            <person name="Saud z."/>
            <person name="Kortsinoglou A."/>
            <person name="Kouvelis V.N."/>
            <person name="Butt T.M."/>
        </authorList>
    </citation>
    <scope>NUCLEOTIDE SEQUENCE [LARGE SCALE GENOMIC DNA]</scope>
    <source>
        <strain evidence="13 14">4556</strain>
    </source>
</reference>
<dbReference type="PANTHER" id="PTHR42700">
    <property type="entry name" value="SULFATE ADENYLYLTRANSFERASE"/>
    <property type="match status" value="1"/>
</dbReference>
<comment type="caution">
    <text evidence="9">Lacks conserved residue(s) required for the propagation of feature annotation.</text>
</comment>
<dbReference type="HAMAP" id="MF_03106">
    <property type="entry name" value="Sulf_adenylyltr_euk"/>
    <property type="match status" value="1"/>
</dbReference>